<evidence type="ECO:0000259" key="5">
    <source>
        <dbReference type="PROSITE" id="PS50102"/>
    </source>
</evidence>
<dbReference type="InterPro" id="IPR050666">
    <property type="entry name" value="ESRP"/>
</dbReference>
<sequence length="491" mass="52148">MQTGNMSYNTDGNGNGGGDSGFFIRLRGLPWNITEGDIRDFLSGVEIDQVHICINQMTKRQTGEAYLRMPTLEDQIKALDQNKATLGHRYIEVFTASDDQFDKAVNREESAEDGGPVLRMRGLPWSCTTEDVKRFFSGLTIKNGYNGIVLLLDQLGRASGEAIVEFATDAEADQAMSKQKEKIGNRYIELFRSSTREMKWAENRLRRMNPYGGVSGGTGGRGNDDNSRARYPPGQGYGRGSGGGDDYDDAPSGGGGGGSSWGGNRDGNGYSGGNSYSTGGGNSYSTGGTLSSGGGSMYSGGLANKTGNIDILSLLQDQLKRGGSTNYGSARGTGGSYSSGGGGFGGNSYSTSSDNTGSGGYGSFRSSSGGGQLGGSNYSSFGSTTGGGGGGSNFSSNDFFSSGEQDLFCVHLRGMPFSCDEQDIYDFFMPLRPVKCNVSFDSRGRPSGEGDAYFDTMEEAMKAMKKHKEKMGSRYIELFAGSRRPQSKFMD</sequence>
<accession>A0A1S4FC01</accession>
<dbReference type="OrthoDB" id="431068at2759"/>
<dbReference type="SMART" id="SM00360">
    <property type="entry name" value="RRM"/>
    <property type="match status" value="3"/>
</dbReference>
<dbReference type="PANTHER" id="PTHR13976">
    <property type="entry name" value="HETEROGENEOUS NUCLEAR RIBONUCLEOPROTEIN-RELATED"/>
    <property type="match status" value="1"/>
</dbReference>
<dbReference type="KEGG" id="aag:5567290"/>
<reference evidence="6" key="1">
    <citation type="submission" date="2005-10" db="EMBL/GenBank/DDBJ databases">
        <authorList>
            <person name="Loftus B.J."/>
            <person name="Nene V.M."/>
            <person name="Hannick L.I."/>
            <person name="Bidwell S."/>
            <person name="Haas B."/>
            <person name="Amedeo P."/>
            <person name="Orvis J."/>
            <person name="Wortman J.R."/>
            <person name="White O.R."/>
            <person name="Salzberg S."/>
            <person name="Shumway M."/>
            <person name="Koo H."/>
            <person name="Zhao Y."/>
            <person name="Holmes M."/>
            <person name="Miller J."/>
            <person name="Schatz M."/>
            <person name="Pop M."/>
            <person name="Pai G."/>
            <person name="Utterback T."/>
            <person name="Rogers Y.-H."/>
            <person name="Kravitz S."/>
            <person name="Fraser C.M."/>
        </authorList>
    </citation>
    <scope>NUCLEOTIDE SEQUENCE</scope>
    <source>
        <strain evidence="6">Liverpool</strain>
    </source>
</reference>
<evidence type="ECO:0000256" key="3">
    <source>
        <dbReference type="PROSITE-ProRule" id="PRU00176"/>
    </source>
</evidence>
<dbReference type="Pfam" id="PF00076">
    <property type="entry name" value="RRM_1"/>
    <property type="match status" value="3"/>
</dbReference>
<dbReference type="PROSITE" id="PS50102">
    <property type="entry name" value="RRM"/>
    <property type="match status" value="1"/>
</dbReference>
<dbReference type="SUPFAM" id="SSF54928">
    <property type="entry name" value="RNA-binding domain, RBD"/>
    <property type="match status" value="3"/>
</dbReference>
<evidence type="ECO:0000313" key="6">
    <source>
        <dbReference type="EMBL" id="EAT42528.1"/>
    </source>
</evidence>
<feature type="compositionally biased region" description="Gly residues" evidence="4">
    <location>
        <begin position="252"/>
        <end position="266"/>
    </location>
</feature>
<protein>
    <submittedName>
        <fullName evidence="6">AAEL005947-PB</fullName>
    </submittedName>
</protein>
<keyword evidence="1" id="KW-0677">Repeat</keyword>
<name>A0A1S4FC01_AEDAE</name>
<evidence type="ECO:0000313" key="7">
    <source>
        <dbReference type="Proteomes" id="UP000682892"/>
    </source>
</evidence>
<keyword evidence="2 3" id="KW-0694">RNA-binding</keyword>
<gene>
    <name evidence="6" type="ORF">AaeL_AAEL005947</name>
</gene>
<feature type="domain" description="RRM" evidence="5">
    <location>
        <begin position="116"/>
        <end position="203"/>
    </location>
</feature>
<dbReference type="InterPro" id="IPR000504">
    <property type="entry name" value="RRM_dom"/>
</dbReference>
<feature type="region of interest" description="Disordered" evidence="4">
    <location>
        <begin position="208"/>
        <end position="266"/>
    </location>
</feature>
<dbReference type="HOGENOM" id="CLU_032003_1_1_1"/>
<dbReference type="AlphaFoldDB" id="A0A1S4FC01"/>
<organism evidence="6 7">
    <name type="scientific">Aedes aegypti</name>
    <name type="common">Yellowfever mosquito</name>
    <name type="synonym">Culex aegypti</name>
    <dbReference type="NCBI Taxonomy" id="7159"/>
    <lineage>
        <taxon>Eukaryota</taxon>
        <taxon>Metazoa</taxon>
        <taxon>Ecdysozoa</taxon>
        <taxon>Arthropoda</taxon>
        <taxon>Hexapoda</taxon>
        <taxon>Insecta</taxon>
        <taxon>Pterygota</taxon>
        <taxon>Neoptera</taxon>
        <taxon>Endopterygota</taxon>
        <taxon>Diptera</taxon>
        <taxon>Nematocera</taxon>
        <taxon>Culicoidea</taxon>
        <taxon>Culicidae</taxon>
        <taxon>Culicinae</taxon>
        <taxon>Aedini</taxon>
        <taxon>Aedes</taxon>
        <taxon>Stegomyia</taxon>
    </lineage>
</organism>
<evidence type="ECO:0000256" key="4">
    <source>
        <dbReference type="SAM" id="MobiDB-lite"/>
    </source>
</evidence>
<dbReference type="InterPro" id="IPR012677">
    <property type="entry name" value="Nucleotide-bd_a/b_plait_sf"/>
</dbReference>
<evidence type="ECO:0000256" key="2">
    <source>
        <dbReference type="ARBA" id="ARBA00022884"/>
    </source>
</evidence>
<dbReference type="Proteomes" id="UP000682892">
    <property type="component" value="Chromosome 1"/>
</dbReference>
<dbReference type="InterPro" id="IPR035979">
    <property type="entry name" value="RBD_domain_sf"/>
</dbReference>
<dbReference type="Gene3D" id="3.30.70.330">
    <property type="match status" value="3"/>
</dbReference>
<dbReference type="GO" id="GO:0003723">
    <property type="term" value="F:RNA binding"/>
    <property type="evidence" value="ECO:0007669"/>
    <property type="project" value="UniProtKB-UniRule"/>
</dbReference>
<reference evidence="6" key="3">
    <citation type="submission" date="2012-09" db="EMBL/GenBank/DDBJ databases">
        <authorList>
            <consortium name="VectorBase"/>
        </authorList>
    </citation>
    <scope>NUCLEOTIDE SEQUENCE</scope>
    <source>
        <strain evidence="6">Liverpool</strain>
    </source>
</reference>
<reference evidence="6" key="2">
    <citation type="journal article" date="2007" name="Science">
        <title>Genome sequence of Aedes aegypti, a major arbovirus vector.</title>
        <authorList>
            <person name="Nene V."/>
            <person name="Wortman J.R."/>
            <person name="Lawson D."/>
            <person name="Haas B."/>
            <person name="Kodira C."/>
            <person name="Tu Z.J."/>
            <person name="Loftus B."/>
            <person name="Xi Z."/>
            <person name="Megy K."/>
            <person name="Grabherr M."/>
            <person name="Ren Q."/>
            <person name="Zdobnov E.M."/>
            <person name="Lobo N.F."/>
            <person name="Campbell K.S."/>
            <person name="Brown S.E."/>
            <person name="Bonaldo M.F."/>
            <person name="Zhu J."/>
            <person name="Sinkins S.P."/>
            <person name="Hogenkamp D.G."/>
            <person name="Amedeo P."/>
            <person name="Arensburger P."/>
            <person name="Atkinson P.W."/>
            <person name="Bidwell S."/>
            <person name="Biedler J."/>
            <person name="Birney E."/>
            <person name="Bruggner R.V."/>
            <person name="Costas J."/>
            <person name="Coy M.R."/>
            <person name="Crabtree J."/>
            <person name="Crawford M."/>
            <person name="Debruyn B."/>
            <person name="Decaprio D."/>
            <person name="Eiglmeier K."/>
            <person name="Eisenstadt E."/>
            <person name="El-Dorry H."/>
            <person name="Gelbart W.M."/>
            <person name="Gomes S.L."/>
            <person name="Hammond M."/>
            <person name="Hannick L.I."/>
            <person name="Hogan J.R."/>
            <person name="Holmes M.H."/>
            <person name="Jaffe D."/>
            <person name="Johnston J.S."/>
            <person name="Kennedy R.C."/>
            <person name="Koo H."/>
            <person name="Kravitz S."/>
            <person name="Kriventseva E.V."/>
            <person name="Kulp D."/>
            <person name="Labutti K."/>
            <person name="Lee E."/>
            <person name="Li S."/>
            <person name="Lovin D.D."/>
            <person name="Mao C."/>
            <person name="Mauceli E."/>
            <person name="Menck C.F."/>
            <person name="Miller J.R."/>
            <person name="Montgomery P."/>
            <person name="Mori A."/>
            <person name="Nascimento A.L."/>
            <person name="Naveira H.F."/>
            <person name="Nusbaum C."/>
            <person name="O'leary S."/>
            <person name="Orvis J."/>
            <person name="Pertea M."/>
            <person name="Quesneville H."/>
            <person name="Reidenbach K.R."/>
            <person name="Rogers Y.H."/>
            <person name="Roth C.W."/>
            <person name="Schneider J.R."/>
            <person name="Schatz M."/>
            <person name="Shumway M."/>
            <person name="Stanke M."/>
            <person name="Stinson E.O."/>
            <person name="Tubio J.M."/>
            <person name="Vanzee J.P."/>
            <person name="Verjovski-Almeida S."/>
            <person name="Werner D."/>
            <person name="White O."/>
            <person name="Wyder S."/>
            <person name="Zeng Q."/>
            <person name="Zhao Q."/>
            <person name="Zhao Y."/>
            <person name="Hill C.A."/>
            <person name="Raikhel A.S."/>
            <person name="Soares M.B."/>
            <person name="Knudson D.L."/>
            <person name="Lee N.H."/>
            <person name="Galagan J."/>
            <person name="Salzberg S.L."/>
            <person name="Paulsen I.T."/>
            <person name="Dimopoulos G."/>
            <person name="Collins F.H."/>
            <person name="Birren B."/>
            <person name="Fraser-Liggett C.M."/>
            <person name="Severson D.W."/>
        </authorList>
    </citation>
    <scope>NUCLEOTIDE SEQUENCE [LARGE SCALE GENOMIC DNA]</scope>
    <source>
        <strain evidence="6">Liverpool</strain>
    </source>
</reference>
<dbReference type="OMA" id="ERAMAHH"/>
<dbReference type="CDD" id="cd12254">
    <property type="entry name" value="RRM_hnRNPH_ESRPs_RBM12_like"/>
    <property type="match status" value="1"/>
</dbReference>
<feature type="compositionally biased region" description="Gly residues" evidence="4">
    <location>
        <begin position="235"/>
        <end position="244"/>
    </location>
</feature>
<proteinExistence type="predicted"/>
<evidence type="ECO:0000256" key="1">
    <source>
        <dbReference type="ARBA" id="ARBA00022737"/>
    </source>
</evidence>
<dbReference type="EMBL" id="CH477366">
    <property type="protein sequence ID" value="EAT42528.1"/>
    <property type="molecule type" value="Genomic_DNA"/>
</dbReference>